<keyword evidence="4" id="KW-1185">Reference proteome</keyword>
<protein>
    <recommendedName>
        <fullName evidence="5">AAA+ family ATPase</fullName>
    </recommendedName>
</protein>
<organism evidence="3 4">
    <name type="scientific">Sagittula stellata (strain ATCC 700073 / DSM 11524 / E-37)</name>
    <dbReference type="NCBI Taxonomy" id="388399"/>
    <lineage>
        <taxon>Bacteria</taxon>
        <taxon>Pseudomonadati</taxon>
        <taxon>Pseudomonadota</taxon>
        <taxon>Alphaproteobacteria</taxon>
        <taxon>Rhodobacterales</taxon>
        <taxon>Roseobacteraceae</taxon>
        <taxon>Sagittula</taxon>
    </lineage>
</organism>
<gene>
    <name evidence="3" type="ORF">SSE37_08833</name>
</gene>
<feature type="chain" id="PRO_5002654214" description="AAA+ family ATPase" evidence="2">
    <location>
        <begin position="21"/>
        <end position="121"/>
    </location>
</feature>
<keyword evidence="2" id="KW-0732">Signal</keyword>
<feature type="compositionally biased region" description="Acidic residues" evidence="1">
    <location>
        <begin position="108"/>
        <end position="121"/>
    </location>
</feature>
<dbReference type="EMBL" id="AAYA01000002">
    <property type="protein sequence ID" value="EBA09901.1"/>
    <property type="molecule type" value="Genomic_DNA"/>
</dbReference>
<dbReference type="Proteomes" id="UP000005713">
    <property type="component" value="Unassembled WGS sequence"/>
</dbReference>
<dbReference type="RefSeq" id="WP_005856206.1">
    <property type="nucleotide sequence ID" value="NZ_AAYA01000002.1"/>
</dbReference>
<dbReference type="eggNOG" id="ENOG5032Z1N">
    <property type="taxonomic scope" value="Bacteria"/>
</dbReference>
<dbReference type="OrthoDB" id="7308154at2"/>
<feature type="signal peptide" evidence="2">
    <location>
        <begin position="1"/>
        <end position="20"/>
    </location>
</feature>
<evidence type="ECO:0008006" key="5">
    <source>
        <dbReference type="Google" id="ProtNLM"/>
    </source>
</evidence>
<evidence type="ECO:0000256" key="1">
    <source>
        <dbReference type="SAM" id="MobiDB-lite"/>
    </source>
</evidence>
<dbReference type="AlphaFoldDB" id="A3JZJ8"/>
<evidence type="ECO:0000313" key="4">
    <source>
        <dbReference type="Proteomes" id="UP000005713"/>
    </source>
</evidence>
<name>A3JZJ8_SAGS3</name>
<evidence type="ECO:0000313" key="3">
    <source>
        <dbReference type="EMBL" id="EBA09901.1"/>
    </source>
</evidence>
<feature type="region of interest" description="Disordered" evidence="1">
    <location>
        <begin position="99"/>
        <end position="121"/>
    </location>
</feature>
<evidence type="ECO:0000256" key="2">
    <source>
        <dbReference type="SAM" id="SignalP"/>
    </source>
</evidence>
<proteinExistence type="predicted"/>
<reference evidence="3 4" key="1">
    <citation type="submission" date="2006-06" db="EMBL/GenBank/DDBJ databases">
        <authorList>
            <person name="Moran M.A."/>
            <person name="Ferriera S."/>
            <person name="Johnson J."/>
            <person name="Kravitz S."/>
            <person name="Beeson K."/>
            <person name="Sutton G."/>
            <person name="Rogers Y.-H."/>
            <person name="Friedman R."/>
            <person name="Frazier M."/>
            <person name="Venter J.C."/>
        </authorList>
    </citation>
    <scope>NUCLEOTIDE SEQUENCE [LARGE SCALE GENOMIC DNA]</scope>
    <source>
        <strain evidence="3 4">E-37</strain>
    </source>
</reference>
<sequence length="121" mass="13663">MKHIAAPLLALTLFAAPVAAQEEDDGGFNLMEEGARLFFRGLMSEMEPALEDLEDLAREMRPQLQAFMTEMGPALRDILEEVEDWSVYEPPEILPNGDIIIRRKTPPEDEEPLPENGEIEL</sequence>
<accession>A3JZJ8</accession>
<comment type="caution">
    <text evidence="3">The sequence shown here is derived from an EMBL/GenBank/DDBJ whole genome shotgun (WGS) entry which is preliminary data.</text>
</comment>